<comment type="caution">
    <text evidence="3">The sequence shown here is derived from an EMBL/GenBank/DDBJ whole genome shotgun (WGS) entry which is preliminary data.</text>
</comment>
<accession>L9YGJ1</accession>
<dbReference type="InterPro" id="IPR051319">
    <property type="entry name" value="Oligoribo/pAp-PDE_c-di-AMP_PDE"/>
</dbReference>
<dbReference type="InterPro" id="IPR001667">
    <property type="entry name" value="DDH_dom"/>
</dbReference>
<organism evidence="3 4">
    <name type="scientific">Natrinema pallidum DSM 3751</name>
    <dbReference type="NCBI Taxonomy" id="1227495"/>
    <lineage>
        <taxon>Archaea</taxon>
        <taxon>Methanobacteriati</taxon>
        <taxon>Methanobacteriota</taxon>
        <taxon>Stenosarchaea group</taxon>
        <taxon>Halobacteria</taxon>
        <taxon>Halobacteriales</taxon>
        <taxon>Natrialbaceae</taxon>
        <taxon>Natrinema</taxon>
    </lineage>
</organism>
<gene>
    <name evidence="3" type="ORF">C487_19473</name>
</gene>
<dbReference type="PATRIC" id="fig|1227495.3.peg.3885"/>
<name>L9YGJ1_9EURY</name>
<sequence length="337" mass="36799">MRRDFQSDPEQLRSVLQRTESLLIVCHDNPDPDSIASAFGLQRAAEFVGVDRIAITFGGEISHQQNRAMINTLNIDLHHFDAVSLDEFDRLAFVDHSVPGRNNPIPSDTELDIVLDHHAVDDVSATYVDHRPGVGATATIVSRSLSALPFEPDERLATALLFAIHRETLGFTRGTTPAEHEMARYIHPIADHDTIQTLLDSVFTPETLSGIGEAIINREVRGSCLVSTVGRTTERDTLPQAADYLLKLEGVSTTVVSGIVDDTAHLSARTRNPQLDIGSLMTETFDDIGSAGGHSEMAGGQVPLGLFAANHSNTDIIDEMTVEAVRTRVFDALEEWT</sequence>
<feature type="domain" description="DHHA1" evidence="2">
    <location>
        <begin position="223"/>
        <end position="303"/>
    </location>
</feature>
<evidence type="ECO:0000259" key="1">
    <source>
        <dbReference type="Pfam" id="PF01368"/>
    </source>
</evidence>
<dbReference type="Proteomes" id="UP000011618">
    <property type="component" value="Unassembled WGS sequence"/>
</dbReference>
<protein>
    <recommendedName>
        <fullName evidence="5">Phosphoesterase RecJ domain protein</fullName>
    </recommendedName>
</protein>
<dbReference type="InterPro" id="IPR003156">
    <property type="entry name" value="DHHA1_dom"/>
</dbReference>
<proteinExistence type="predicted"/>
<evidence type="ECO:0008006" key="5">
    <source>
        <dbReference type="Google" id="ProtNLM"/>
    </source>
</evidence>
<evidence type="ECO:0000259" key="2">
    <source>
        <dbReference type="Pfam" id="PF02272"/>
    </source>
</evidence>
<dbReference type="Pfam" id="PF01368">
    <property type="entry name" value="DHH"/>
    <property type="match status" value="1"/>
</dbReference>
<dbReference type="SUPFAM" id="SSF64182">
    <property type="entry name" value="DHH phosphoesterases"/>
    <property type="match status" value="1"/>
</dbReference>
<dbReference type="InterPro" id="IPR038763">
    <property type="entry name" value="DHH_sf"/>
</dbReference>
<dbReference type="Gene3D" id="3.90.1640.10">
    <property type="entry name" value="inorganic pyrophosphatase (n-terminal core)"/>
    <property type="match status" value="1"/>
</dbReference>
<dbReference type="GO" id="GO:0003676">
    <property type="term" value="F:nucleic acid binding"/>
    <property type="evidence" value="ECO:0007669"/>
    <property type="project" value="InterPro"/>
</dbReference>
<evidence type="ECO:0000313" key="4">
    <source>
        <dbReference type="Proteomes" id="UP000011618"/>
    </source>
</evidence>
<dbReference type="PANTHER" id="PTHR47618:SF1">
    <property type="entry name" value="BIFUNCTIONAL OLIGORIBONUCLEASE AND PAP PHOSPHATASE NRNA"/>
    <property type="match status" value="1"/>
</dbReference>
<dbReference type="EMBL" id="AOII01000113">
    <property type="protein sequence ID" value="ELY72028.1"/>
    <property type="molecule type" value="Genomic_DNA"/>
</dbReference>
<feature type="domain" description="DDH" evidence="1">
    <location>
        <begin position="23"/>
        <end position="164"/>
    </location>
</feature>
<reference evidence="3 4" key="1">
    <citation type="journal article" date="2014" name="PLoS Genet.">
        <title>Phylogenetically driven sequencing of extremely halophilic archaea reveals strategies for static and dynamic osmo-response.</title>
        <authorList>
            <person name="Becker E.A."/>
            <person name="Seitzer P.M."/>
            <person name="Tritt A."/>
            <person name="Larsen D."/>
            <person name="Krusor M."/>
            <person name="Yao A.I."/>
            <person name="Wu D."/>
            <person name="Madern D."/>
            <person name="Eisen J.A."/>
            <person name="Darling A.E."/>
            <person name="Facciotti M.T."/>
        </authorList>
    </citation>
    <scope>NUCLEOTIDE SEQUENCE [LARGE SCALE GENOMIC DNA]</scope>
    <source>
        <strain evidence="3 4">DSM 3751</strain>
    </source>
</reference>
<dbReference type="eggNOG" id="arCOG01566">
    <property type="taxonomic scope" value="Archaea"/>
</dbReference>
<dbReference type="Pfam" id="PF02272">
    <property type="entry name" value="DHHA1"/>
    <property type="match status" value="1"/>
</dbReference>
<dbReference type="PANTHER" id="PTHR47618">
    <property type="entry name" value="BIFUNCTIONAL OLIGORIBONUCLEASE AND PAP PHOSPHATASE NRNA"/>
    <property type="match status" value="1"/>
</dbReference>
<dbReference type="AlphaFoldDB" id="L9YGJ1"/>
<evidence type="ECO:0000313" key="3">
    <source>
        <dbReference type="EMBL" id="ELY72028.1"/>
    </source>
</evidence>
<dbReference type="RefSeq" id="WP_006187429.1">
    <property type="nucleotide sequence ID" value="NZ_AOII01000113.1"/>
</dbReference>